<organism>
    <name type="scientific">Serpula lacrymans var. lacrymans (strain S7.9)</name>
    <name type="common">Dry rot fungus</name>
    <dbReference type="NCBI Taxonomy" id="578457"/>
    <lineage>
        <taxon>Eukaryota</taxon>
        <taxon>Fungi</taxon>
        <taxon>Dikarya</taxon>
        <taxon>Basidiomycota</taxon>
        <taxon>Agaricomycotina</taxon>
        <taxon>Agaricomycetes</taxon>
        <taxon>Agaricomycetidae</taxon>
        <taxon>Boletales</taxon>
        <taxon>Coniophorineae</taxon>
        <taxon>Serpulaceae</taxon>
        <taxon>Serpula</taxon>
    </lineage>
</organism>
<dbReference type="Gene3D" id="3.40.50.12660">
    <property type="match status" value="1"/>
</dbReference>
<dbReference type="Pfam" id="PF00656">
    <property type="entry name" value="Peptidase_C14"/>
    <property type="match status" value="1"/>
</dbReference>
<evidence type="ECO:0000259" key="2">
    <source>
        <dbReference type="Pfam" id="PF00656"/>
    </source>
</evidence>
<sequence length="465" mass="51599">MAITHPGTERKPKKKALVIGINYKALHKLDREKRPSQEPTQILKGSHNNARHIKRLLIETFHFLKQDIVVMLDKPRHDDDKIVPTQANIQREIQNLVDGARAGDQFFLSYSGHGEQRTAIPDGHEEDGLDEAIVGSDGEIILDNDLKKMLPDALPFRSHLMVIWDTCHSGTMLDLPYTKIAKVPTFMIEHVVSHHLSTSTVASGYVRQTFISRAMSLSVPYGQSPELRHCSTLSASYKPKGESEKRNFSAQECLSPVAESPSTSTSLPFSREPSSNYTAVWGCAGNCRKSMFLSRASVISISACTDSQSAFEYPNGDSLTEFFINAISECTWLTYIKTVANNYDAESKAHLTFKELVAEVNKDVHKLSEDRHREARGNYDTGKAGPCTCHLSSRSDTDSDEQDVEISSYDPMTSTGISGLAAIFRADPSEISFHSPLAIILLDIRLASGETLGCSESIPLRPWHF</sequence>
<dbReference type="PANTHER" id="PTHR48104">
    <property type="entry name" value="METACASPASE-4"/>
    <property type="match status" value="1"/>
</dbReference>
<dbReference type="Proteomes" id="UP000008064">
    <property type="component" value="Unassembled WGS sequence"/>
</dbReference>
<evidence type="ECO:0000313" key="3">
    <source>
        <dbReference type="EMBL" id="EGO29772.1"/>
    </source>
</evidence>
<dbReference type="AlphaFoldDB" id="F8NIL0"/>
<name>F8NIL0_SERL9</name>
<dbReference type="InterPro" id="IPR050452">
    <property type="entry name" value="Metacaspase"/>
</dbReference>
<reference evidence="3" key="1">
    <citation type="submission" date="2011-04" db="EMBL/GenBank/DDBJ databases">
        <title>Evolution of plant cell wall degrading machinery underlies the functional diversity of forest fungi.</title>
        <authorList>
            <consortium name="US DOE Joint Genome Institute (JGI-PGF)"/>
            <person name="Eastwood D.C."/>
            <person name="Floudas D."/>
            <person name="Binder M."/>
            <person name="Majcherczyk A."/>
            <person name="Schneider P."/>
            <person name="Aerts A."/>
            <person name="Asiegbu F.O."/>
            <person name="Baker S.E."/>
            <person name="Barry K."/>
            <person name="Bendiksby M."/>
            <person name="Blumentritt M."/>
            <person name="Coutinho P.M."/>
            <person name="Cullen D."/>
            <person name="Cullen D."/>
            <person name="Gathman A."/>
            <person name="Goodell B."/>
            <person name="Henrissat B."/>
            <person name="Ihrmark K."/>
            <person name="Kauserud H."/>
            <person name="Kohler A."/>
            <person name="LaButti K."/>
            <person name="Lapidus A."/>
            <person name="Lavin J.L."/>
            <person name="Lee Y.-H."/>
            <person name="Lindquist E."/>
            <person name="Lilly W."/>
            <person name="Lucas S."/>
            <person name="Morin E."/>
            <person name="Murat C."/>
            <person name="Oguiza J.A."/>
            <person name="Park J."/>
            <person name="Pisabarro A.G."/>
            <person name="Riley R."/>
            <person name="Rosling A."/>
            <person name="Salamov A."/>
            <person name="Schmidt O."/>
            <person name="Schmutz J."/>
            <person name="Skrede I."/>
            <person name="Stenlid J."/>
            <person name="Wiebenga A."/>
            <person name="Xie X."/>
            <person name="Kues U."/>
            <person name="Hibbett D.S."/>
            <person name="Hoffmeister D."/>
            <person name="Hogberg N."/>
            <person name="Martin F."/>
            <person name="Grigoriev I.V."/>
            <person name="Watkinson S.C."/>
        </authorList>
    </citation>
    <scope>NUCLEOTIDE SEQUENCE</scope>
    <source>
        <strain evidence="3">S7.9</strain>
    </source>
</reference>
<gene>
    <name evidence="3" type="ORF">SERLADRAFT_433734</name>
</gene>
<proteinExistence type="inferred from homology"/>
<dbReference type="OrthoDB" id="3223806at2759"/>
<dbReference type="KEGG" id="sla:SERLADRAFT_433734"/>
<protein>
    <recommendedName>
        <fullName evidence="2">Peptidase C14 caspase domain-containing protein</fullName>
    </recommendedName>
</protein>
<dbReference type="RefSeq" id="XP_007314014.1">
    <property type="nucleotide sequence ID" value="XM_007313952.1"/>
</dbReference>
<dbReference type="GO" id="GO:0006508">
    <property type="term" value="P:proteolysis"/>
    <property type="evidence" value="ECO:0007669"/>
    <property type="project" value="InterPro"/>
</dbReference>
<dbReference type="EMBL" id="GL945429">
    <property type="protein sequence ID" value="EGO29772.1"/>
    <property type="molecule type" value="Genomic_DNA"/>
</dbReference>
<dbReference type="PANTHER" id="PTHR48104:SF30">
    <property type="entry name" value="METACASPASE-1"/>
    <property type="match status" value="1"/>
</dbReference>
<dbReference type="GeneID" id="18814230"/>
<evidence type="ECO:0000256" key="1">
    <source>
        <dbReference type="ARBA" id="ARBA00009005"/>
    </source>
</evidence>
<comment type="similarity">
    <text evidence="1">Belongs to the peptidase C14B family.</text>
</comment>
<feature type="domain" description="Peptidase C14 caspase" evidence="2">
    <location>
        <begin position="13"/>
        <end position="369"/>
    </location>
</feature>
<dbReference type="GO" id="GO:0005737">
    <property type="term" value="C:cytoplasm"/>
    <property type="evidence" value="ECO:0007669"/>
    <property type="project" value="TreeGrafter"/>
</dbReference>
<dbReference type="HOGENOM" id="CLU_029389_6_2_1"/>
<accession>F8NIL0</accession>
<dbReference type="InterPro" id="IPR011600">
    <property type="entry name" value="Pept_C14_caspase"/>
</dbReference>
<dbReference type="GO" id="GO:0004197">
    <property type="term" value="F:cysteine-type endopeptidase activity"/>
    <property type="evidence" value="ECO:0007669"/>
    <property type="project" value="InterPro"/>
</dbReference>